<dbReference type="Pfam" id="PF00646">
    <property type="entry name" value="F-box"/>
    <property type="match status" value="1"/>
</dbReference>
<dbReference type="AlphaFoldDB" id="A0A8X9A7I0"/>
<evidence type="ECO:0000313" key="2">
    <source>
        <dbReference type="EMBL" id="KAG6431308.1"/>
    </source>
</evidence>
<reference evidence="2" key="1">
    <citation type="submission" date="2018-01" db="EMBL/GenBank/DDBJ databases">
        <authorList>
            <person name="Mao J.F."/>
        </authorList>
    </citation>
    <scope>NUCLEOTIDE SEQUENCE</scope>
    <source>
        <strain evidence="2">Huo1</strain>
        <tissue evidence="2">Leaf</tissue>
    </source>
</reference>
<dbReference type="EMBL" id="PNBA02000003">
    <property type="protein sequence ID" value="KAG6431308.1"/>
    <property type="molecule type" value="Genomic_DNA"/>
</dbReference>
<dbReference type="PROSITE" id="PS50181">
    <property type="entry name" value="FBOX"/>
    <property type="match status" value="1"/>
</dbReference>
<dbReference type="InterPro" id="IPR001810">
    <property type="entry name" value="F-box_dom"/>
</dbReference>
<dbReference type="PANTHER" id="PTHR31900">
    <property type="entry name" value="F-BOX/RNI SUPERFAMILY PROTEIN-RELATED"/>
    <property type="match status" value="1"/>
</dbReference>
<dbReference type="SUPFAM" id="SSF81383">
    <property type="entry name" value="F-box domain"/>
    <property type="match status" value="1"/>
</dbReference>
<evidence type="ECO:0000259" key="1">
    <source>
        <dbReference type="PROSITE" id="PS50181"/>
    </source>
</evidence>
<dbReference type="Proteomes" id="UP000298416">
    <property type="component" value="Unassembled WGS sequence"/>
</dbReference>
<gene>
    <name evidence="2" type="ORF">SASPL_109387</name>
</gene>
<sequence length="288" mass="33251">MVCKFIEMEEKYVVDRISELPDSLILEILSLTQLKDAVATSLLSKRWKNLWTTITIPCLDLSQQHSNSLAQWKGPNILRFNLHVYFWSDDGSDDSLSWMRQFNQKPLRTSDASDVDSWLLFAIEKQVEELYIFTSLLTRFCVEFLLEMKKKDMAVPSSNAKFLLLNDVKDAKDMLHLVEMMFPKVETLFLHVGYKSDESGEESNFRNPPLLHLKRVEINRSICDVSIIPVIRVLLRNGGVFEKMVIRFIQSCKDGGKPLKPEMFSLAEEKVMNMPKSSPTAQVIIRQV</sequence>
<proteinExistence type="predicted"/>
<dbReference type="CDD" id="cd22160">
    <property type="entry name" value="F-box_AtFBL13-like"/>
    <property type="match status" value="1"/>
</dbReference>
<dbReference type="PANTHER" id="PTHR31900:SF31">
    <property type="entry name" value="F-BOX_LRR-REPEAT PROTEIN 13-LIKE"/>
    <property type="match status" value="1"/>
</dbReference>
<accession>A0A8X9A7I0</accession>
<name>A0A8X9A7I0_SALSN</name>
<dbReference type="InterPro" id="IPR036047">
    <property type="entry name" value="F-box-like_dom_sf"/>
</dbReference>
<keyword evidence="3" id="KW-1185">Reference proteome</keyword>
<organism evidence="2">
    <name type="scientific">Salvia splendens</name>
    <name type="common">Scarlet sage</name>
    <dbReference type="NCBI Taxonomy" id="180675"/>
    <lineage>
        <taxon>Eukaryota</taxon>
        <taxon>Viridiplantae</taxon>
        <taxon>Streptophyta</taxon>
        <taxon>Embryophyta</taxon>
        <taxon>Tracheophyta</taxon>
        <taxon>Spermatophyta</taxon>
        <taxon>Magnoliopsida</taxon>
        <taxon>eudicotyledons</taxon>
        <taxon>Gunneridae</taxon>
        <taxon>Pentapetalae</taxon>
        <taxon>asterids</taxon>
        <taxon>lamiids</taxon>
        <taxon>Lamiales</taxon>
        <taxon>Lamiaceae</taxon>
        <taxon>Nepetoideae</taxon>
        <taxon>Mentheae</taxon>
        <taxon>Salviinae</taxon>
        <taxon>Salvia</taxon>
        <taxon>Salvia subgen. Calosphace</taxon>
        <taxon>core Calosphace</taxon>
    </lineage>
</organism>
<reference evidence="2" key="2">
    <citation type="submission" date="2020-08" db="EMBL/GenBank/DDBJ databases">
        <title>Plant Genome Project.</title>
        <authorList>
            <person name="Zhang R.-G."/>
        </authorList>
    </citation>
    <scope>NUCLEOTIDE SEQUENCE</scope>
    <source>
        <strain evidence="2">Huo1</strain>
        <tissue evidence="2">Leaf</tissue>
    </source>
</reference>
<feature type="domain" description="F-box" evidence="1">
    <location>
        <begin position="14"/>
        <end position="50"/>
    </location>
</feature>
<dbReference type="InterPro" id="IPR053781">
    <property type="entry name" value="F-box_AtFBL13-like"/>
</dbReference>
<comment type="caution">
    <text evidence="2">The sequence shown here is derived from an EMBL/GenBank/DDBJ whole genome shotgun (WGS) entry which is preliminary data.</text>
</comment>
<dbReference type="InterPro" id="IPR050232">
    <property type="entry name" value="FBL13/AtMIF1-like"/>
</dbReference>
<evidence type="ECO:0000313" key="3">
    <source>
        <dbReference type="Proteomes" id="UP000298416"/>
    </source>
</evidence>
<protein>
    <recommendedName>
        <fullName evidence="1">F-box domain-containing protein</fullName>
    </recommendedName>
</protein>
<dbReference type="Gene3D" id="1.20.1280.50">
    <property type="match status" value="1"/>
</dbReference>